<sequence>MTNYNCTTKRCSFKYLNAYERGKIAALLKEGKSIRYIAKQLARAPSTISR</sequence>
<evidence type="ECO:0000313" key="3">
    <source>
        <dbReference type="Proteomes" id="UP000198577"/>
    </source>
</evidence>
<dbReference type="OrthoDB" id="9776104at2"/>
<dbReference type="RefSeq" id="WP_092282856.1">
    <property type="nucleotide sequence ID" value="NZ_FOXR01000054.1"/>
</dbReference>
<accession>A0A1I5YN13</accession>
<gene>
    <name evidence="2" type="ORF">SAMN05444406_1541</name>
</gene>
<dbReference type="EMBL" id="FOXR01000054">
    <property type="protein sequence ID" value="SFQ45563.1"/>
    <property type="molecule type" value="Genomic_DNA"/>
</dbReference>
<dbReference type="AlphaFoldDB" id="A0A1I5YN13"/>
<dbReference type="Pfam" id="PF13936">
    <property type="entry name" value="HTH_38"/>
    <property type="match status" value="1"/>
</dbReference>
<feature type="non-terminal residue" evidence="2">
    <location>
        <position position="50"/>
    </location>
</feature>
<protein>
    <submittedName>
        <fullName evidence="2">Helix-turn-helix domain-containing protein</fullName>
    </submittedName>
</protein>
<keyword evidence="3" id="KW-1185">Reference proteome</keyword>
<name>A0A1I5YN13_9FIRM</name>
<reference evidence="2 3" key="1">
    <citation type="submission" date="2016-10" db="EMBL/GenBank/DDBJ databases">
        <authorList>
            <person name="de Groot N.N."/>
        </authorList>
    </citation>
    <scope>NUCLEOTIDE SEQUENCE [LARGE SCALE GENOMIC DNA]</scope>
    <source>
        <strain evidence="2 3">DSM 20678</strain>
    </source>
</reference>
<evidence type="ECO:0000313" key="2">
    <source>
        <dbReference type="EMBL" id="SFQ45563.1"/>
    </source>
</evidence>
<dbReference type="InterPro" id="IPR025246">
    <property type="entry name" value="IS30-like_HTH"/>
</dbReference>
<dbReference type="Gene3D" id="1.10.10.60">
    <property type="entry name" value="Homeodomain-like"/>
    <property type="match status" value="1"/>
</dbReference>
<proteinExistence type="predicted"/>
<organism evidence="2 3">
    <name type="scientific">Caldicoprobacter faecalis</name>
    <dbReference type="NCBI Taxonomy" id="937334"/>
    <lineage>
        <taxon>Bacteria</taxon>
        <taxon>Bacillati</taxon>
        <taxon>Bacillota</taxon>
        <taxon>Clostridia</taxon>
        <taxon>Caldicoprobacterales</taxon>
        <taxon>Caldicoprobacteraceae</taxon>
        <taxon>Caldicoprobacter</taxon>
    </lineage>
</organism>
<feature type="domain" description="Transposase IS30-like HTH" evidence="1">
    <location>
        <begin position="12"/>
        <end position="50"/>
    </location>
</feature>
<dbReference type="STRING" id="937334.SAMN05444406_1541"/>
<dbReference type="Proteomes" id="UP000198577">
    <property type="component" value="Unassembled WGS sequence"/>
</dbReference>
<evidence type="ECO:0000259" key="1">
    <source>
        <dbReference type="Pfam" id="PF13936"/>
    </source>
</evidence>